<dbReference type="EMBL" id="KN818222">
    <property type="protein sequence ID" value="KIL71395.1"/>
    <property type="molecule type" value="Genomic_DNA"/>
</dbReference>
<name>A0A0C2T5Y6_AMAMK</name>
<dbReference type="AlphaFoldDB" id="A0A0C2T5Y6"/>
<accession>A0A0C2T5Y6</accession>
<keyword evidence="2" id="KW-1185">Reference proteome</keyword>
<evidence type="ECO:0000313" key="2">
    <source>
        <dbReference type="Proteomes" id="UP000054549"/>
    </source>
</evidence>
<sequence>PTVRFRIRRQTHIKLPSPRILSLPITTILLRYLAYRASISYTRIIMMHIPVICVNGVEVVNVAVDVRRGGKEVAIQPKASPIPGFVEADDAFFNAVVAEIKRRRAPTTQVGKLYQKFKRWNRIRRELKDITLIAKRGEDKRQWSFLMTCSGRAAGIEDYDIVKSVCSGDA</sequence>
<organism evidence="1 2">
    <name type="scientific">Amanita muscaria (strain Koide BX008)</name>
    <dbReference type="NCBI Taxonomy" id="946122"/>
    <lineage>
        <taxon>Eukaryota</taxon>
        <taxon>Fungi</taxon>
        <taxon>Dikarya</taxon>
        <taxon>Basidiomycota</taxon>
        <taxon>Agaricomycotina</taxon>
        <taxon>Agaricomycetes</taxon>
        <taxon>Agaricomycetidae</taxon>
        <taxon>Agaricales</taxon>
        <taxon>Pluteineae</taxon>
        <taxon>Amanitaceae</taxon>
        <taxon>Amanita</taxon>
    </lineage>
</organism>
<dbReference type="InParanoid" id="A0A0C2T5Y6"/>
<dbReference type="HOGENOM" id="CLU_1574404_0_0_1"/>
<feature type="non-terminal residue" evidence="1">
    <location>
        <position position="1"/>
    </location>
</feature>
<reference evidence="1 2" key="1">
    <citation type="submission" date="2014-04" db="EMBL/GenBank/DDBJ databases">
        <title>Evolutionary Origins and Diversification of the Mycorrhizal Mutualists.</title>
        <authorList>
            <consortium name="DOE Joint Genome Institute"/>
            <consortium name="Mycorrhizal Genomics Consortium"/>
            <person name="Kohler A."/>
            <person name="Kuo A."/>
            <person name="Nagy L.G."/>
            <person name="Floudas D."/>
            <person name="Copeland A."/>
            <person name="Barry K.W."/>
            <person name="Cichocki N."/>
            <person name="Veneault-Fourrey C."/>
            <person name="LaButti K."/>
            <person name="Lindquist E.A."/>
            <person name="Lipzen A."/>
            <person name="Lundell T."/>
            <person name="Morin E."/>
            <person name="Murat C."/>
            <person name="Riley R."/>
            <person name="Ohm R."/>
            <person name="Sun H."/>
            <person name="Tunlid A."/>
            <person name="Henrissat B."/>
            <person name="Grigoriev I.V."/>
            <person name="Hibbett D.S."/>
            <person name="Martin F."/>
        </authorList>
    </citation>
    <scope>NUCLEOTIDE SEQUENCE [LARGE SCALE GENOMIC DNA]</scope>
    <source>
        <strain evidence="1 2">Koide BX008</strain>
    </source>
</reference>
<proteinExistence type="predicted"/>
<dbReference type="Proteomes" id="UP000054549">
    <property type="component" value="Unassembled WGS sequence"/>
</dbReference>
<protein>
    <submittedName>
        <fullName evidence="1">Uncharacterized protein</fullName>
    </submittedName>
</protein>
<evidence type="ECO:0000313" key="1">
    <source>
        <dbReference type="EMBL" id="KIL71395.1"/>
    </source>
</evidence>
<gene>
    <name evidence="1" type="ORF">M378DRAFT_154945</name>
</gene>